<dbReference type="PANTHER" id="PTHR13754">
    <property type="entry name" value="METALLO-BETA-LACTAMASE SUPERFAMILY PROTEIN"/>
    <property type="match status" value="1"/>
</dbReference>
<dbReference type="EMBL" id="QMQA01000082">
    <property type="protein sequence ID" value="RLE13683.1"/>
    <property type="molecule type" value="Genomic_DNA"/>
</dbReference>
<evidence type="ECO:0000313" key="2">
    <source>
        <dbReference type="Proteomes" id="UP000280417"/>
    </source>
</evidence>
<organism evidence="1 2">
    <name type="scientific">Aerophobetes bacterium</name>
    <dbReference type="NCBI Taxonomy" id="2030807"/>
    <lineage>
        <taxon>Bacteria</taxon>
        <taxon>Candidatus Aerophobota</taxon>
    </lineage>
</organism>
<evidence type="ECO:0008006" key="3">
    <source>
        <dbReference type="Google" id="ProtNLM"/>
    </source>
</evidence>
<dbReference type="GO" id="GO:0016740">
    <property type="term" value="F:transferase activity"/>
    <property type="evidence" value="ECO:0007669"/>
    <property type="project" value="TreeGrafter"/>
</dbReference>
<gene>
    <name evidence="1" type="ORF">DRJ04_03830</name>
</gene>
<reference evidence="1 2" key="1">
    <citation type="submission" date="2018-06" db="EMBL/GenBank/DDBJ databases">
        <title>Extensive metabolic versatility and redundancy in microbially diverse, dynamic hydrothermal sediments.</title>
        <authorList>
            <person name="Dombrowski N."/>
            <person name="Teske A."/>
            <person name="Baker B.J."/>
        </authorList>
    </citation>
    <scope>NUCLEOTIDE SEQUENCE [LARGE SCALE GENOMIC DNA]</scope>
    <source>
        <strain evidence="1">B3_G15</strain>
    </source>
</reference>
<dbReference type="Gene3D" id="3.60.15.10">
    <property type="entry name" value="Ribonuclease Z/Hydroxyacylglutathione hydrolase-like"/>
    <property type="match status" value="1"/>
</dbReference>
<dbReference type="InterPro" id="IPR052926">
    <property type="entry name" value="Metallo-beta-lactamase_dom"/>
</dbReference>
<sequence length="80" mass="8879">MEDKVYLVLGGFHLSGTKSSEIKKIIQEFKKEGVQKVAPCHCSGNLAWDLFKRNYKENFIGAGVGKLIKIAVNDVPSARK</sequence>
<comment type="caution">
    <text evidence="1">The sequence shown here is derived from an EMBL/GenBank/DDBJ whole genome shotgun (WGS) entry which is preliminary data.</text>
</comment>
<accession>A0A662DHA7</accession>
<dbReference type="Proteomes" id="UP000280417">
    <property type="component" value="Unassembled WGS sequence"/>
</dbReference>
<protein>
    <recommendedName>
        <fullName evidence="3">MBL fold metallo-hydrolase</fullName>
    </recommendedName>
</protein>
<dbReference type="PANTHER" id="PTHR13754:SF13">
    <property type="entry name" value="METALLO-BETA-LACTAMASE SUPERFAMILY PROTEIN (AFU_ORTHOLOGUE AFUA_3G07630)"/>
    <property type="match status" value="1"/>
</dbReference>
<proteinExistence type="predicted"/>
<dbReference type="AlphaFoldDB" id="A0A662DHA7"/>
<name>A0A662DHA7_UNCAE</name>
<dbReference type="InterPro" id="IPR036866">
    <property type="entry name" value="RibonucZ/Hydroxyglut_hydro"/>
</dbReference>
<evidence type="ECO:0000313" key="1">
    <source>
        <dbReference type="EMBL" id="RLE13683.1"/>
    </source>
</evidence>